<dbReference type="InterPro" id="IPR016195">
    <property type="entry name" value="Pol/histidinol_Pase-like"/>
</dbReference>
<proteinExistence type="predicted"/>
<keyword evidence="3" id="KW-1185">Reference proteome</keyword>
<name>A0ABT7YE99_9BACT</name>
<evidence type="ECO:0000313" key="2">
    <source>
        <dbReference type="EMBL" id="MDN3204524.1"/>
    </source>
</evidence>
<organism evidence="2 3">
    <name type="scientific">Algoriphagus sediminis</name>
    <dbReference type="NCBI Taxonomy" id="3057113"/>
    <lineage>
        <taxon>Bacteria</taxon>
        <taxon>Pseudomonadati</taxon>
        <taxon>Bacteroidota</taxon>
        <taxon>Cytophagia</taxon>
        <taxon>Cytophagales</taxon>
        <taxon>Cyclobacteriaceae</taxon>
        <taxon>Algoriphagus</taxon>
    </lineage>
</organism>
<protein>
    <submittedName>
        <fullName evidence="2">DUF3604 domain-containing protein</fullName>
    </submittedName>
</protein>
<dbReference type="Gene3D" id="3.20.20.140">
    <property type="entry name" value="Metal-dependent hydrolases"/>
    <property type="match status" value="1"/>
</dbReference>
<dbReference type="Proteomes" id="UP001171916">
    <property type="component" value="Unassembled WGS sequence"/>
</dbReference>
<evidence type="ECO:0000313" key="3">
    <source>
        <dbReference type="Proteomes" id="UP001171916"/>
    </source>
</evidence>
<dbReference type="PROSITE" id="PS51257">
    <property type="entry name" value="PROKAR_LIPOPROTEIN"/>
    <property type="match status" value="1"/>
</dbReference>
<dbReference type="SUPFAM" id="SSF89550">
    <property type="entry name" value="PHP domain-like"/>
    <property type="match status" value="1"/>
</dbReference>
<reference evidence="2" key="1">
    <citation type="submission" date="2023-06" db="EMBL/GenBank/DDBJ databases">
        <title>Robiginitalea aurantiacus sp. nov. and Algoriphagus sediminis sp. nov., isolated from coastal sediment.</title>
        <authorList>
            <person name="Zhou Z.Y."/>
            <person name="An J."/>
            <person name="Jia Y.W."/>
            <person name="Du Z.J."/>
        </authorList>
    </citation>
    <scope>NUCLEOTIDE SEQUENCE</scope>
    <source>
        <strain evidence="2">C2-7</strain>
    </source>
</reference>
<accession>A0ABT7YE99</accession>
<comment type="caution">
    <text evidence="2">The sequence shown here is derived from an EMBL/GenBank/DDBJ whole genome shotgun (WGS) entry which is preliminary data.</text>
</comment>
<dbReference type="InterPro" id="IPR022028">
    <property type="entry name" value="DUF3604"/>
</dbReference>
<gene>
    <name evidence="2" type="ORF">QVH07_10210</name>
</gene>
<dbReference type="RefSeq" id="WP_290000124.1">
    <property type="nucleotide sequence ID" value="NZ_JAUEPH010000004.1"/>
</dbReference>
<feature type="chain" id="PRO_5045251275" evidence="1">
    <location>
        <begin position="22"/>
        <end position="624"/>
    </location>
</feature>
<feature type="signal peptide" evidence="1">
    <location>
        <begin position="1"/>
        <end position="21"/>
    </location>
</feature>
<dbReference type="EMBL" id="JAUEPH010000004">
    <property type="protein sequence ID" value="MDN3204524.1"/>
    <property type="molecule type" value="Genomic_DNA"/>
</dbReference>
<keyword evidence="1" id="KW-0732">Signal</keyword>
<sequence>MKSFKYTILMVSVLIFSSCNTETKEDTAENMSQGESGSRVSQQPNPLKDAYFGNLHIHTSWSFDGFTNGSVTQPDDAYRWAQGEAIPGGGGGGDLQIKVPLDWYAVSDHAEWMGMFNMMADTTTAIGKLDFAKRVTSDDQAVAFQAFADFLYDFSTGGELSKEPLFSDPTIMKSVWKEIVASADKFYQPGEFTTFPAFEWSSNPNTRNLHRVVVFQDSENIPEMAFSSQDSEKPEDLWAWMEVSRANGATLLAIPHNGNASDGLMFSMVDSEGNPLTKEYSETRMRNEPLYEISQIKGSSDTHPDLSPNDEFADFELWDYTLAATADRPTNRKGSYLRKALLDGIKSENEGKGNPFKYGIIGDSDSHNAAAAVEEDNYTGKFAIENDPEHRLNGVPGMADKNNLQLREFGSGGLAGVWAEENTRESIFAAMMRKETFGTSGTRLKVRFFGSFSYEEELINKEDWLTDAYATGVPMGSDLQGSGDSPTFIIHAIKEADGANLDRVQIIKGWVDESGNAQEKIFNVALSDGRVPDAQGNVPPVGNTVDLATAKYENSIGDTEFLTTWTDPEFDPSQNAFYYVRVLEIPTPRWSTYDAVRTGLPLRQDVPSTIQERAWSSPIWYKPN</sequence>
<dbReference type="Pfam" id="PF12228">
    <property type="entry name" value="DUF3604"/>
    <property type="match status" value="1"/>
</dbReference>
<evidence type="ECO:0000256" key="1">
    <source>
        <dbReference type="SAM" id="SignalP"/>
    </source>
</evidence>